<accession>A0A167ZIG9</accession>
<keyword evidence="5" id="KW-0560">Oxidoreductase</keyword>
<dbReference type="EMBL" id="AZGZ01000010">
    <property type="protein sequence ID" value="KZZ92706.1"/>
    <property type="molecule type" value="Genomic_DNA"/>
</dbReference>
<protein>
    <submittedName>
        <fullName evidence="7">FAD dependent oxidoreductase</fullName>
    </submittedName>
</protein>
<dbReference type="PANTHER" id="PTHR10961">
    <property type="entry name" value="PEROXISOMAL SARCOSINE OXIDASE"/>
    <property type="match status" value="1"/>
</dbReference>
<dbReference type="InterPro" id="IPR036188">
    <property type="entry name" value="FAD/NAD-bd_sf"/>
</dbReference>
<dbReference type="SMR" id="A0A167ZIG9"/>
<dbReference type="GO" id="GO:0008115">
    <property type="term" value="F:sarcosine oxidase activity"/>
    <property type="evidence" value="ECO:0007669"/>
    <property type="project" value="TreeGrafter"/>
</dbReference>
<keyword evidence="3" id="KW-0285">Flavoprotein</keyword>
<comment type="cofactor">
    <cofactor evidence="1">
        <name>FAD</name>
        <dbReference type="ChEBI" id="CHEBI:57692"/>
    </cofactor>
</comment>
<sequence length="444" mass="49429">MATPLNKNSKILIVGGGTWGNSTALHLARRGYTDVTVLDPNTMPSAISAGNDVNKIASEGRWLEGDDIDSVHSCVSYLAGKGWLNDPVFKPYYHDTGYVVSASSPEAYERIKKKEIEPGAVKLTTAEDFRKTMPKGVLTGDFPNYTGFWQEKGAGWVHARKAMMSCYNEAKRLGVKYITGSPEGAVISLIDSGSDILGAKTADGKEHRADRTILCAGANANQLLDFKNQLRPTAWTLAHIKMTPEEVKLYKNLPVLFNVEKGFFMEPDEDNHELKMCDEHPGYCNWEPALPGQKWPQSVPVAKHQIPVASERRLRDFLRDIMPQLADRPFCFARVCWCADTRDRGFLISKHPDYPSLVLGSGDAGHGYSMIPVIGSIITDCMEGVMDPRFAKAYRWRPETTQEWWGDELCDRWGAGNKVLDLKKDIAEEGWTNCPQKAAPTSKL</sequence>
<comment type="similarity">
    <text evidence="2">Belongs to the MSOX/MTOX family.</text>
</comment>
<feature type="domain" description="FAD dependent oxidoreductase" evidence="6">
    <location>
        <begin position="10"/>
        <end position="380"/>
    </location>
</feature>
<evidence type="ECO:0000259" key="6">
    <source>
        <dbReference type="Pfam" id="PF01266"/>
    </source>
</evidence>
<dbReference type="OrthoDB" id="2219495at2759"/>
<comment type="caution">
    <text evidence="7">The sequence shown here is derived from an EMBL/GenBank/DDBJ whole genome shotgun (WGS) entry which is preliminary data.</text>
</comment>
<evidence type="ECO:0000256" key="5">
    <source>
        <dbReference type="ARBA" id="ARBA00023002"/>
    </source>
</evidence>
<evidence type="ECO:0000313" key="8">
    <source>
        <dbReference type="Proteomes" id="UP000242877"/>
    </source>
</evidence>
<organism evidence="7 8">
    <name type="scientific">Ascosphaera apis ARSEF 7405</name>
    <dbReference type="NCBI Taxonomy" id="392613"/>
    <lineage>
        <taxon>Eukaryota</taxon>
        <taxon>Fungi</taxon>
        <taxon>Dikarya</taxon>
        <taxon>Ascomycota</taxon>
        <taxon>Pezizomycotina</taxon>
        <taxon>Eurotiomycetes</taxon>
        <taxon>Eurotiomycetidae</taxon>
        <taxon>Onygenales</taxon>
        <taxon>Ascosphaeraceae</taxon>
        <taxon>Ascosphaera</taxon>
    </lineage>
</organism>
<reference evidence="7 8" key="1">
    <citation type="journal article" date="2016" name="Genome Biol. Evol.">
        <title>Divergent and convergent evolution of fungal pathogenicity.</title>
        <authorList>
            <person name="Shang Y."/>
            <person name="Xiao G."/>
            <person name="Zheng P."/>
            <person name="Cen K."/>
            <person name="Zhan S."/>
            <person name="Wang C."/>
        </authorList>
    </citation>
    <scope>NUCLEOTIDE SEQUENCE [LARGE SCALE GENOMIC DNA]</scope>
    <source>
        <strain evidence="7 8">ARSEF 7405</strain>
    </source>
</reference>
<dbReference type="PANTHER" id="PTHR10961:SF24">
    <property type="entry name" value="HYPOTHETICAL FRUCTOSYL AMINE:OXYGEN OXIDOREDUCTASE (EUROFUNG)"/>
    <property type="match status" value="1"/>
</dbReference>
<evidence type="ECO:0000256" key="1">
    <source>
        <dbReference type="ARBA" id="ARBA00001974"/>
    </source>
</evidence>
<keyword evidence="4" id="KW-0274">FAD</keyword>
<evidence type="ECO:0000256" key="4">
    <source>
        <dbReference type="ARBA" id="ARBA00022827"/>
    </source>
</evidence>
<dbReference type="SUPFAM" id="SSF51905">
    <property type="entry name" value="FAD/NAD(P)-binding domain"/>
    <property type="match status" value="1"/>
</dbReference>
<gene>
    <name evidence="7" type="ORF">AAP_02787</name>
</gene>
<keyword evidence="8" id="KW-1185">Reference proteome</keyword>
<dbReference type="AlphaFoldDB" id="A0A167ZIG9"/>
<proteinExistence type="inferred from homology"/>
<evidence type="ECO:0000256" key="2">
    <source>
        <dbReference type="ARBA" id="ARBA00010989"/>
    </source>
</evidence>
<dbReference type="GO" id="GO:0051698">
    <property type="term" value="F:saccharopine oxidase activity"/>
    <property type="evidence" value="ECO:0007669"/>
    <property type="project" value="TreeGrafter"/>
</dbReference>
<evidence type="ECO:0000256" key="3">
    <source>
        <dbReference type="ARBA" id="ARBA00022630"/>
    </source>
</evidence>
<dbReference type="Pfam" id="PF01266">
    <property type="entry name" value="DAO"/>
    <property type="match status" value="1"/>
</dbReference>
<name>A0A167ZIG9_9EURO</name>
<dbReference type="Gene3D" id="3.50.50.60">
    <property type="entry name" value="FAD/NAD(P)-binding domain"/>
    <property type="match status" value="1"/>
</dbReference>
<dbReference type="InterPro" id="IPR045170">
    <property type="entry name" value="MTOX"/>
</dbReference>
<dbReference type="Gene3D" id="3.30.9.10">
    <property type="entry name" value="D-Amino Acid Oxidase, subunit A, domain 2"/>
    <property type="match status" value="1"/>
</dbReference>
<evidence type="ECO:0000313" key="7">
    <source>
        <dbReference type="EMBL" id="KZZ92706.1"/>
    </source>
</evidence>
<dbReference type="Proteomes" id="UP000242877">
    <property type="component" value="Unassembled WGS sequence"/>
</dbReference>
<dbReference type="VEuPathDB" id="FungiDB:AAP_02787"/>
<dbReference type="InterPro" id="IPR006076">
    <property type="entry name" value="FAD-dep_OxRdtase"/>
</dbReference>
<dbReference type="GO" id="GO:0050660">
    <property type="term" value="F:flavin adenine dinucleotide binding"/>
    <property type="evidence" value="ECO:0007669"/>
    <property type="project" value="InterPro"/>
</dbReference>